<protein>
    <submittedName>
        <fullName evidence="2">Uncharacterized protein</fullName>
    </submittedName>
</protein>
<name>A0A252A626_9PROT</name>
<keyword evidence="1" id="KW-0472">Membrane</keyword>
<organism evidence="2 3">
    <name type="scientific">Acetobacter orientalis</name>
    <dbReference type="NCBI Taxonomy" id="146474"/>
    <lineage>
        <taxon>Bacteria</taxon>
        <taxon>Pseudomonadati</taxon>
        <taxon>Pseudomonadota</taxon>
        <taxon>Alphaproteobacteria</taxon>
        <taxon>Acetobacterales</taxon>
        <taxon>Acetobacteraceae</taxon>
        <taxon>Acetobacter</taxon>
    </lineage>
</organism>
<feature type="transmembrane region" description="Helical" evidence="1">
    <location>
        <begin position="63"/>
        <end position="83"/>
    </location>
</feature>
<evidence type="ECO:0000313" key="3">
    <source>
        <dbReference type="Proteomes" id="UP000194639"/>
    </source>
</evidence>
<dbReference type="EMBL" id="JOMO01000005">
    <property type="protein sequence ID" value="OUI85007.1"/>
    <property type="molecule type" value="Genomic_DNA"/>
</dbReference>
<keyword evidence="1" id="KW-1133">Transmembrane helix</keyword>
<feature type="transmembrane region" description="Helical" evidence="1">
    <location>
        <begin position="37"/>
        <end position="56"/>
    </location>
</feature>
<proteinExistence type="predicted"/>
<reference evidence="2 3" key="1">
    <citation type="submission" date="2014-06" db="EMBL/GenBank/DDBJ databases">
        <authorList>
            <person name="Ju J."/>
            <person name="Zhang J."/>
        </authorList>
    </citation>
    <scope>NUCLEOTIDE SEQUENCE [LARGE SCALE GENOMIC DNA]</scope>
    <source>
        <strain evidence="2">DmW_045</strain>
    </source>
</reference>
<evidence type="ECO:0000256" key="1">
    <source>
        <dbReference type="SAM" id="Phobius"/>
    </source>
</evidence>
<gene>
    <name evidence="2" type="ORF">HK12_11635</name>
</gene>
<dbReference type="AlphaFoldDB" id="A0A252A626"/>
<dbReference type="Proteomes" id="UP000194639">
    <property type="component" value="Unassembled WGS sequence"/>
</dbReference>
<comment type="caution">
    <text evidence="2">The sequence shown here is derived from an EMBL/GenBank/DDBJ whole genome shotgun (WGS) entry which is preliminary data.</text>
</comment>
<keyword evidence="1" id="KW-0812">Transmembrane</keyword>
<sequence length="89" mass="10002">MIIWCSVFILWCATFFAHDHLQTHNATIIKKTKYSSFWAQSLRGLLPLLALVLSFYKDPGKGILFWLGLGSCAGLSVGIALAYRKRRLG</sequence>
<evidence type="ECO:0000313" key="2">
    <source>
        <dbReference type="EMBL" id="OUI85007.1"/>
    </source>
</evidence>
<accession>A0A252A626</accession>